<comment type="caution">
    <text evidence="3">The sequence shown here is derived from an EMBL/GenBank/DDBJ whole genome shotgun (WGS) entry which is preliminary data.</text>
</comment>
<accession>A0ABV0CHY6</accession>
<protein>
    <submittedName>
        <fullName evidence="3">CHAD domain-containing protein</fullName>
    </submittedName>
</protein>
<dbReference type="EMBL" id="JAYFSJ010000001">
    <property type="protein sequence ID" value="MEN7429582.1"/>
    <property type="molecule type" value="Genomic_DNA"/>
</dbReference>
<dbReference type="PANTHER" id="PTHR39339:SF1">
    <property type="entry name" value="CHAD DOMAIN-CONTAINING PROTEIN"/>
    <property type="match status" value="1"/>
</dbReference>
<dbReference type="Gene3D" id="1.40.20.10">
    <property type="entry name" value="CHAD domain"/>
    <property type="match status" value="1"/>
</dbReference>
<dbReference type="PANTHER" id="PTHR39339">
    <property type="entry name" value="SLR1444 PROTEIN"/>
    <property type="match status" value="1"/>
</dbReference>
<dbReference type="InterPro" id="IPR038186">
    <property type="entry name" value="CHAD_dom_sf"/>
</dbReference>
<proteinExistence type="predicted"/>
<gene>
    <name evidence="3" type="ORF">VA599_02415</name>
</gene>
<dbReference type="Proteomes" id="UP001405405">
    <property type="component" value="Unassembled WGS sequence"/>
</dbReference>
<feature type="compositionally biased region" description="Polar residues" evidence="1">
    <location>
        <begin position="11"/>
        <end position="23"/>
    </location>
</feature>
<dbReference type="InterPro" id="IPR007899">
    <property type="entry name" value="CHAD_dom"/>
</dbReference>
<sequence>MAKKHFARQQRPFSYSMRSRTQARTPRLRPAMSCAAALKHIALECLRQLMANTPSIGKGNDAEPIHQGRVAIRRLRTALKTFAPLIRGRRWKTIAGDLKWLAGIFGKARDLDVLALETLPAIQVGLSSETMKPALAALSAARWDARAACRVALASRRWRTLPTRLLDGLTSLPPSHLDNLPRFASHALKRQRADMRRLWKQKGHSAEQLHELRKQGKKLRYAIEFFSGLELNGSHKRFLNKLRGLLQALGDYNDAVSAREWCKHLEPEGLRILLEQRLDERADQAEAKMLAF</sequence>
<feature type="domain" description="CHAD" evidence="2">
    <location>
        <begin position="31"/>
        <end position="292"/>
    </location>
</feature>
<dbReference type="Pfam" id="PF05235">
    <property type="entry name" value="CHAD"/>
    <property type="match status" value="1"/>
</dbReference>
<dbReference type="SMART" id="SM00880">
    <property type="entry name" value="CHAD"/>
    <property type="match status" value="1"/>
</dbReference>
<reference evidence="3 4" key="1">
    <citation type="submission" date="2023-12" db="EMBL/GenBank/DDBJ databases">
        <title>Chromobacterium sp. strain TRC.1.1.SA producing antimicrobial pigment.</title>
        <authorList>
            <person name="Verma N."/>
            <person name="Choksket S."/>
            <person name="Pinnaka A.K."/>
            <person name="Korpole S."/>
        </authorList>
    </citation>
    <scope>NUCLEOTIDE SEQUENCE [LARGE SCALE GENOMIC DNA]</scope>
    <source>
        <strain evidence="3 4">TRC1.1.SA</strain>
    </source>
</reference>
<evidence type="ECO:0000313" key="3">
    <source>
        <dbReference type="EMBL" id="MEN7429582.1"/>
    </source>
</evidence>
<feature type="region of interest" description="Disordered" evidence="1">
    <location>
        <begin position="1"/>
        <end position="23"/>
    </location>
</feature>
<organism evidence="3 4">
    <name type="scientific">Chromobacterium indicum</name>
    <dbReference type="NCBI Taxonomy" id="3110228"/>
    <lineage>
        <taxon>Bacteria</taxon>
        <taxon>Pseudomonadati</taxon>
        <taxon>Pseudomonadota</taxon>
        <taxon>Betaproteobacteria</taxon>
        <taxon>Neisseriales</taxon>
        <taxon>Chromobacteriaceae</taxon>
        <taxon>Chromobacterium</taxon>
    </lineage>
</organism>
<evidence type="ECO:0000259" key="2">
    <source>
        <dbReference type="PROSITE" id="PS51708"/>
    </source>
</evidence>
<evidence type="ECO:0000313" key="4">
    <source>
        <dbReference type="Proteomes" id="UP001405405"/>
    </source>
</evidence>
<keyword evidence="4" id="KW-1185">Reference proteome</keyword>
<name>A0ABV0CHY6_9NEIS</name>
<evidence type="ECO:0000256" key="1">
    <source>
        <dbReference type="SAM" id="MobiDB-lite"/>
    </source>
</evidence>
<dbReference type="RefSeq" id="WP_346787546.1">
    <property type="nucleotide sequence ID" value="NZ_JAYFSJ010000001.1"/>
</dbReference>
<dbReference type="PROSITE" id="PS51708">
    <property type="entry name" value="CHAD"/>
    <property type="match status" value="1"/>
</dbReference>